<dbReference type="SUPFAM" id="SSF51658">
    <property type="entry name" value="Xylose isomerase-like"/>
    <property type="match status" value="1"/>
</dbReference>
<protein>
    <submittedName>
        <fullName evidence="3">Sugar phosphate isomerase/epimerase</fullName>
    </submittedName>
</protein>
<dbReference type="InterPro" id="IPR036237">
    <property type="entry name" value="Xyl_isomerase-like_sf"/>
</dbReference>
<organism evidence="3 4">
    <name type="scientific">Chitinophaga solisilvae</name>
    <dbReference type="NCBI Taxonomy" id="1233460"/>
    <lineage>
        <taxon>Bacteria</taxon>
        <taxon>Pseudomonadati</taxon>
        <taxon>Bacteroidota</taxon>
        <taxon>Chitinophagia</taxon>
        <taxon>Chitinophagales</taxon>
        <taxon>Chitinophagaceae</taxon>
        <taxon>Chitinophaga</taxon>
    </lineage>
</organism>
<dbReference type="AlphaFoldDB" id="A0A433WG02"/>
<evidence type="ECO:0000259" key="2">
    <source>
        <dbReference type="Pfam" id="PF01261"/>
    </source>
</evidence>
<accession>A0A433WG02</accession>
<reference evidence="3" key="1">
    <citation type="submission" date="2020-05" db="EMBL/GenBank/DDBJ databases">
        <title>Chitinophaga laudate sp. nov., isolated from a tropical peat swamp.</title>
        <authorList>
            <person name="Goh C.B.S."/>
            <person name="Lee M.S."/>
            <person name="Parimannan S."/>
            <person name="Pasbakhsh P."/>
            <person name="Yule C.M."/>
            <person name="Rajandas H."/>
            <person name="Loke S."/>
            <person name="Croft L."/>
            <person name="Tan J.B.L."/>
        </authorList>
    </citation>
    <scope>NUCLEOTIDE SEQUENCE</scope>
    <source>
        <strain evidence="3">Mgbs1</strain>
    </source>
</reference>
<keyword evidence="4" id="KW-1185">Reference proteome</keyword>
<sequence>MELAIHNWMRSETIETTIRRVSALGYTRLEIAGTPEQYDTGSIRRLMKDAGLSCWGSVTLMLGERNLLARDEAQRAKSVQYVKDVIKMVKELEGRMVSVVPGTVGKIVPDGRPDEEWEWAVNSMKEIYSYSESSGILLGIEPINRFETYFINRADQALALADATGPNCGVCLDTFHMNIEEPDMFEAIRKAKGKLTGFHVADNNRMAPGMGNLNWEKIIDTLKEINYDDVLSVEFCSPLDRTPANPYPGSIDENPENLSPEQEKFLLDHGSTAVTEEFYTMLTTRSFNTLSKLIKKKVNC</sequence>
<dbReference type="Pfam" id="PF01261">
    <property type="entry name" value="AP_endonuc_2"/>
    <property type="match status" value="1"/>
</dbReference>
<dbReference type="GO" id="GO:0016853">
    <property type="term" value="F:isomerase activity"/>
    <property type="evidence" value="ECO:0007669"/>
    <property type="project" value="UniProtKB-KW"/>
</dbReference>
<comment type="caution">
    <text evidence="3">The sequence shown here is derived from an EMBL/GenBank/DDBJ whole genome shotgun (WGS) entry which is preliminary data.</text>
</comment>
<gene>
    <name evidence="3" type="ORF">ECE50_010040</name>
</gene>
<evidence type="ECO:0000313" key="4">
    <source>
        <dbReference type="Proteomes" id="UP000281028"/>
    </source>
</evidence>
<feature type="domain" description="Xylose isomerase-like TIM barrel" evidence="2">
    <location>
        <begin position="19"/>
        <end position="242"/>
    </location>
</feature>
<dbReference type="PANTHER" id="PTHR43489">
    <property type="entry name" value="ISOMERASE"/>
    <property type="match status" value="1"/>
</dbReference>
<evidence type="ECO:0000313" key="3">
    <source>
        <dbReference type="EMBL" id="NSL87171.1"/>
    </source>
</evidence>
<evidence type="ECO:0000256" key="1">
    <source>
        <dbReference type="ARBA" id="ARBA00023235"/>
    </source>
</evidence>
<name>A0A433WG02_9BACT</name>
<dbReference type="Gene3D" id="3.20.20.150">
    <property type="entry name" value="Divalent-metal-dependent TIM barrel enzymes"/>
    <property type="match status" value="1"/>
</dbReference>
<dbReference type="PANTHER" id="PTHR43489:SF7">
    <property type="entry name" value="3-DEHYDRO-D-GULOSIDE 4-EPIMERASE-RELATED"/>
    <property type="match status" value="1"/>
</dbReference>
<dbReference type="InterPro" id="IPR050417">
    <property type="entry name" value="Sugar_Epim/Isomerase"/>
</dbReference>
<dbReference type="EMBL" id="RIAR02000001">
    <property type="protein sequence ID" value="NSL87171.1"/>
    <property type="molecule type" value="Genomic_DNA"/>
</dbReference>
<dbReference type="InterPro" id="IPR013022">
    <property type="entry name" value="Xyl_isomerase-like_TIM-brl"/>
</dbReference>
<dbReference type="OrthoDB" id="9801426at2"/>
<proteinExistence type="predicted"/>
<dbReference type="Proteomes" id="UP000281028">
    <property type="component" value="Unassembled WGS sequence"/>
</dbReference>
<keyword evidence="1 3" id="KW-0413">Isomerase</keyword>